<gene>
    <name evidence="3" type="ORF">C5Y98_11570</name>
</gene>
<dbReference type="RefSeq" id="WP_105354342.1">
    <property type="nucleotide sequence ID" value="NZ_PUIB01000012.1"/>
</dbReference>
<evidence type="ECO:0000256" key="2">
    <source>
        <dbReference type="SAM" id="Phobius"/>
    </source>
</evidence>
<dbReference type="Proteomes" id="UP000239388">
    <property type="component" value="Unassembled WGS sequence"/>
</dbReference>
<dbReference type="OrthoDB" id="273909at2"/>
<sequence length="173" mass="19083">MSETPESNPFTSPGSDDEKPSQELSSIPAPMAVAMLLGYLLMLLQVGEFVLIGDHQSSNQFTLLVGALLSLFITSGLIARNGPTWAVARFYFCFHGWMAVGFAVMAFSLGQHHLAIWSGLAQATFCLCIFLALGRPAVRKYHQLECPQCHEINAGGDDLLCLQRRCRKCGFRW</sequence>
<dbReference type="EMBL" id="PUIB01000012">
    <property type="protein sequence ID" value="PQO36627.1"/>
    <property type="molecule type" value="Genomic_DNA"/>
</dbReference>
<reference evidence="3 4" key="1">
    <citation type="submission" date="2018-02" db="EMBL/GenBank/DDBJ databases">
        <title>Comparative genomes isolates from brazilian mangrove.</title>
        <authorList>
            <person name="Araujo J.E."/>
            <person name="Taketani R.G."/>
            <person name="Silva M.C.P."/>
            <person name="Loureco M.V."/>
            <person name="Andreote F.D."/>
        </authorList>
    </citation>
    <scope>NUCLEOTIDE SEQUENCE [LARGE SCALE GENOMIC DNA]</scope>
    <source>
        <strain evidence="3 4">NAP PRIS-MGV</strain>
    </source>
</reference>
<dbReference type="AlphaFoldDB" id="A0A2S8FWS2"/>
<keyword evidence="2" id="KW-0472">Membrane</keyword>
<feature type="transmembrane region" description="Helical" evidence="2">
    <location>
        <begin position="29"/>
        <end position="52"/>
    </location>
</feature>
<feature type="compositionally biased region" description="Polar residues" evidence="1">
    <location>
        <begin position="1"/>
        <end position="14"/>
    </location>
</feature>
<evidence type="ECO:0000256" key="1">
    <source>
        <dbReference type="SAM" id="MobiDB-lite"/>
    </source>
</evidence>
<feature type="transmembrane region" description="Helical" evidence="2">
    <location>
        <begin position="58"/>
        <end position="78"/>
    </location>
</feature>
<name>A0A2S8FWS2_9BACT</name>
<accession>A0A2S8FWS2</accession>
<comment type="caution">
    <text evidence="3">The sequence shown here is derived from an EMBL/GenBank/DDBJ whole genome shotgun (WGS) entry which is preliminary data.</text>
</comment>
<proteinExistence type="predicted"/>
<keyword evidence="2" id="KW-1133">Transmembrane helix</keyword>
<keyword evidence="2" id="KW-0812">Transmembrane</keyword>
<feature type="region of interest" description="Disordered" evidence="1">
    <location>
        <begin position="1"/>
        <end position="23"/>
    </location>
</feature>
<evidence type="ECO:0000313" key="4">
    <source>
        <dbReference type="Proteomes" id="UP000239388"/>
    </source>
</evidence>
<protein>
    <submittedName>
        <fullName evidence="3">Uncharacterized protein</fullName>
    </submittedName>
</protein>
<organism evidence="3 4">
    <name type="scientific">Blastopirellula marina</name>
    <dbReference type="NCBI Taxonomy" id="124"/>
    <lineage>
        <taxon>Bacteria</taxon>
        <taxon>Pseudomonadati</taxon>
        <taxon>Planctomycetota</taxon>
        <taxon>Planctomycetia</taxon>
        <taxon>Pirellulales</taxon>
        <taxon>Pirellulaceae</taxon>
        <taxon>Blastopirellula</taxon>
    </lineage>
</organism>
<evidence type="ECO:0000313" key="3">
    <source>
        <dbReference type="EMBL" id="PQO36627.1"/>
    </source>
</evidence>
<feature type="transmembrane region" description="Helical" evidence="2">
    <location>
        <begin position="115"/>
        <end position="133"/>
    </location>
</feature>
<feature type="transmembrane region" description="Helical" evidence="2">
    <location>
        <begin position="90"/>
        <end position="109"/>
    </location>
</feature>